<keyword evidence="2" id="KW-1185">Reference proteome</keyword>
<reference evidence="1 2" key="1">
    <citation type="submission" date="2021-03" db="EMBL/GenBank/DDBJ databases">
        <title>Whole genome shotgun sequence of Actinoplanes toevensis NBRC 105298.</title>
        <authorList>
            <person name="Komaki H."/>
            <person name="Tamura T."/>
        </authorList>
    </citation>
    <scope>NUCLEOTIDE SEQUENCE [LARGE SCALE GENOMIC DNA]</scope>
    <source>
        <strain evidence="1 2">NBRC 105298</strain>
    </source>
</reference>
<evidence type="ECO:0008006" key="3">
    <source>
        <dbReference type="Google" id="ProtNLM"/>
    </source>
</evidence>
<gene>
    <name evidence="1" type="ORF">Ato02nite_019520</name>
</gene>
<proteinExistence type="predicted"/>
<dbReference type="EMBL" id="BOQN01000023">
    <property type="protein sequence ID" value="GIM90159.1"/>
    <property type="molecule type" value="Genomic_DNA"/>
</dbReference>
<name>A0A919T6A6_9ACTN</name>
<accession>A0A919T6A6</accession>
<dbReference type="RefSeq" id="WP_213006094.1">
    <property type="nucleotide sequence ID" value="NZ_BOQN01000023.1"/>
</dbReference>
<evidence type="ECO:0000313" key="2">
    <source>
        <dbReference type="Proteomes" id="UP000677082"/>
    </source>
</evidence>
<comment type="caution">
    <text evidence="1">The sequence shown here is derived from an EMBL/GenBank/DDBJ whole genome shotgun (WGS) entry which is preliminary data.</text>
</comment>
<organism evidence="1 2">
    <name type="scientific">Paractinoplanes toevensis</name>
    <dbReference type="NCBI Taxonomy" id="571911"/>
    <lineage>
        <taxon>Bacteria</taxon>
        <taxon>Bacillati</taxon>
        <taxon>Actinomycetota</taxon>
        <taxon>Actinomycetes</taxon>
        <taxon>Micromonosporales</taxon>
        <taxon>Micromonosporaceae</taxon>
        <taxon>Paractinoplanes</taxon>
    </lineage>
</organism>
<dbReference type="AlphaFoldDB" id="A0A919T6A6"/>
<sequence length="388" mass="42582">MLGEANGVVRADLEPVFAALHRQPPHTVLAWLRGRGARALMAAIGHGKGPVTHETLDQLAAPARTVAHLRGLLVSVGTLPQRDDYLAPLEQWTARATARIADPNERAIVRQFATWHHLRRLRRLSQQTGTTTYTQVGAVRRDVKAAISLLAWLRGAGSCLADCRQADLDEWLADGSGQRSNARRFLLWAIARRRAPALEIPAPPRDAVAPFIAHDRRWNLLRRLLHDTDLDLGDRVCGLLVLLFAQACSRTVRLTTDDVQYDGSHVTLALGAKPIQIPPPVDDLLTELVRQRRTDTPGAVWLFPGAVAGRPFSADQLSRRLNAIGVRVRAARNTAMLDLAGDVPAVVLSHLLGLHVRTTTDWVRLAGATGAEYAAEVSRREPFGRNRG</sequence>
<protein>
    <recommendedName>
        <fullName evidence="3">Integrase</fullName>
    </recommendedName>
</protein>
<dbReference type="Proteomes" id="UP000677082">
    <property type="component" value="Unassembled WGS sequence"/>
</dbReference>
<evidence type="ECO:0000313" key="1">
    <source>
        <dbReference type="EMBL" id="GIM90159.1"/>
    </source>
</evidence>